<reference evidence="1 2" key="1">
    <citation type="submission" date="2024-03" db="EMBL/GenBank/DDBJ databases">
        <title>Draft genome sequence of Pseudonocardia sp. DW16-2.</title>
        <authorList>
            <person name="Duangmal K."/>
        </authorList>
    </citation>
    <scope>NUCLEOTIDE SEQUENCE [LARGE SCALE GENOMIC DNA]</scope>
    <source>
        <strain evidence="1 2">DW16-2</strain>
    </source>
</reference>
<organism evidence="1 2">
    <name type="scientific">Pseudonocardia spirodelae</name>
    <dbReference type="NCBI Taxonomy" id="3133431"/>
    <lineage>
        <taxon>Bacteria</taxon>
        <taxon>Bacillati</taxon>
        <taxon>Actinomycetota</taxon>
        <taxon>Actinomycetes</taxon>
        <taxon>Pseudonocardiales</taxon>
        <taxon>Pseudonocardiaceae</taxon>
        <taxon>Pseudonocardia</taxon>
    </lineage>
</organism>
<protein>
    <recommendedName>
        <fullName evidence="3">UBA/THIF-type NAD/FAD binding protein</fullName>
    </recommendedName>
</protein>
<comment type="caution">
    <text evidence="1">The sequence shown here is derived from an EMBL/GenBank/DDBJ whole genome shotgun (WGS) entry which is preliminary data.</text>
</comment>
<dbReference type="RefSeq" id="WP_340286872.1">
    <property type="nucleotide sequence ID" value="NZ_JBBJUP010000004.1"/>
</dbReference>
<dbReference type="Proteomes" id="UP001364211">
    <property type="component" value="Unassembled WGS sequence"/>
</dbReference>
<keyword evidence="2" id="KW-1185">Reference proteome</keyword>
<name>A0ABU8T3I3_9PSEU</name>
<evidence type="ECO:0000313" key="1">
    <source>
        <dbReference type="EMBL" id="MEJ8278503.1"/>
    </source>
</evidence>
<accession>A0ABU8T3I3</accession>
<evidence type="ECO:0000313" key="2">
    <source>
        <dbReference type="Proteomes" id="UP001364211"/>
    </source>
</evidence>
<evidence type="ECO:0008006" key="3">
    <source>
        <dbReference type="Google" id="ProtNLM"/>
    </source>
</evidence>
<sequence length="311" mass="30227">MTGLPPRLAPAAHLTVRPAGPRARRIGTAPPRARLLEELSPAAVAALDRLADGPCATADLTGDDDGEVAALLAVLLRAGLLADPDVEDRVRRRRAGTLVEVRGDGPLAVGVVTGLARAGIGLVSARVTGTTGADDVLAGLPVPPGRDRAAALAAALRDAGADPAPARRVPADLVVLAGGTTAPPAGPVEHLFTAVRDGGGLVGPLVLPGRGPCAACAGAPGPGPSSAAPHVVVATAALTVGQALAAVDGPVRGGPPPASWGAVLALDPGTATLVTRPGPGRPGCPCATGPASVPPRTAACGTGPPGWTIMV</sequence>
<proteinExistence type="predicted"/>
<dbReference type="Gene3D" id="3.40.50.720">
    <property type="entry name" value="NAD(P)-binding Rossmann-like Domain"/>
    <property type="match status" value="1"/>
</dbReference>
<gene>
    <name evidence="1" type="ORF">WJX68_06125</name>
</gene>
<dbReference type="EMBL" id="JBBJUP010000004">
    <property type="protein sequence ID" value="MEJ8278503.1"/>
    <property type="molecule type" value="Genomic_DNA"/>
</dbReference>